<dbReference type="InterPro" id="IPR000873">
    <property type="entry name" value="AMP-dep_synth/lig_dom"/>
</dbReference>
<dbReference type="InterPro" id="IPR045851">
    <property type="entry name" value="AMP-bd_C_sf"/>
</dbReference>
<evidence type="ECO:0000259" key="2">
    <source>
        <dbReference type="Pfam" id="PF13193"/>
    </source>
</evidence>
<dbReference type="InterPro" id="IPR042099">
    <property type="entry name" value="ANL_N_sf"/>
</dbReference>
<dbReference type="EMBL" id="CAJNIZ010001091">
    <property type="protein sequence ID" value="CAE7182519.1"/>
    <property type="molecule type" value="Genomic_DNA"/>
</dbReference>
<evidence type="ECO:0000313" key="4">
    <source>
        <dbReference type="Proteomes" id="UP000649617"/>
    </source>
</evidence>
<organism evidence="3 4">
    <name type="scientific">Symbiodinium pilosum</name>
    <name type="common">Dinoflagellate</name>
    <dbReference type="NCBI Taxonomy" id="2952"/>
    <lineage>
        <taxon>Eukaryota</taxon>
        <taxon>Sar</taxon>
        <taxon>Alveolata</taxon>
        <taxon>Dinophyceae</taxon>
        <taxon>Suessiales</taxon>
        <taxon>Symbiodiniaceae</taxon>
        <taxon>Symbiodinium</taxon>
    </lineage>
</organism>
<dbReference type="InterPro" id="IPR050237">
    <property type="entry name" value="ATP-dep_AMP-bd_enzyme"/>
</dbReference>
<accession>A0A812ISG9</accession>
<dbReference type="OrthoDB" id="1706066at2759"/>
<reference evidence="3" key="1">
    <citation type="submission" date="2021-02" db="EMBL/GenBank/DDBJ databases">
        <authorList>
            <person name="Dougan E. K."/>
            <person name="Rhodes N."/>
            <person name="Thang M."/>
            <person name="Chan C."/>
        </authorList>
    </citation>
    <scope>NUCLEOTIDE SEQUENCE</scope>
</reference>
<dbReference type="InterPro" id="IPR025110">
    <property type="entry name" value="AMP-bd_C"/>
</dbReference>
<dbReference type="InterPro" id="IPR020845">
    <property type="entry name" value="AMP-binding_CS"/>
</dbReference>
<dbReference type="NCBIfam" id="NF005863">
    <property type="entry name" value="PRK07798.1"/>
    <property type="match status" value="1"/>
</dbReference>
<feature type="domain" description="AMP-dependent synthetase/ligase" evidence="1">
    <location>
        <begin position="10"/>
        <end position="386"/>
    </location>
</feature>
<evidence type="ECO:0000259" key="1">
    <source>
        <dbReference type="Pfam" id="PF00501"/>
    </source>
</evidence>
<name>A0A812ISG9_SYMPI</name>
<comment type="caution">
    <text evidence="3">The sequence shown here is derived from an EMBL/GenBank/DDBJ whole genome shotgun (WGS) entry which is preliminary data.</text>
</comment>
<proteinExistence type="predicted"/>
<dbReference type="GO" id="GO:0016878">
    <property type="term" value="F:acid-thiol ligase activity"/>
    <property type="evidence" value="ECO:0007669"/>
    <property type="project" value="UniProtKB-ARBA"/>
</dbReference>
<dbReference type="Pfam" id="PF13193">
    <property type="entry name" value="AMP-binding_C"/>
    <property type="match status" value="1"/>
</dbReference>
<dbReference type="PANTHER" id="PTHR43767">
    <property type="entry name" value="LONG-CHAIN-FATTY-ACID--COA LIGASE"/>
    <property type="match status" value="1"/>
</dbReference>
<dbReference type="PROSITE" id="PS00455">
    <property type="entry name" value="AMP_BINDING"/>
    <property type="match status" value="1"/>
</dbReference>
<protein>
    <submittedName>
        <fullName evidence="3">FadD19 protein</fullName>
    </submittedName>
</protein>
<dbReference type="Gene3D" id="3.30.300.30">
    <property type="match status" value="1"/>
</dbReference>
<dbReference type="AlphaFoldDB" id="A0A812ISG9"/>
<dbReference type="Gene3D" id="3.40.50.12780">
    <property type="entry name" value="N-terminal domain of ligase-like"/>
    <property type="match status" value="1"/>
</dbReference>
<keyword evidence="4" id="KW-1185">Reference proteome</keyword>
<dbReference type="SUPFAM" id="SSF56801">
    <property type="entry name" value="Acetyl-CoA synthetase-like"/>
    <property type="match status" value="1"/>
</dbReference>
<dbReference type="Proteomes" id="UP000649617">
    <property type="component" value="Unassembled WGS sequence"/>
</dbReference>
<sequence length="538" mass="58385">MDFHFATAWEQVADLYPSRTAAICDDKAVSWRDYEQRAAKIAGLLQAHGLGADSKAGLYLHNSNEYQEAQFGLFKIGACPINVNYRYKADELVYLLDNSDAEAVFFQACYAMRIWEIKDRLPKVKLFVQVNDGTEALLDFAVDYERSLRDAEPAPRQARDPEGVYMLYTGGTTGMPKGVMYPVGQFAGFFITMGATGRGLEPPTSMAEYEAFLASIEQPPINLVGCPLMHGTGAWLGGFLPMLMGGTVVTTSKLGLDPDLLWGLTESHHVTDLVIVGDAFAKPLLAALDGAEQRGTPYDLTSLKQITSSGVMWSHETKQGLLRHHDMILADIMGSSEGGMGSSITTREAAAQTAKFQLNEGVRVITDDDRIVQAGSGEIGKIATSGFVPLGYYKDPEKSAATFREVDGVRYSFPGDYATVEDDGSITLLGRGSVCINTGGEKVFPEEVEEAVKRHGSILDSLVVGVPDDRFGERIVAVTSTREGQSVGAEDLIAYTRDHLAGYKVPKEVLFVDTVRRGPNGKADYKWAKATALKAAGL</sequence>
<dbReference type="PANTHER" id="PTHR43767:SF1">
    <property type="entry name" value="NONRIBOSOMAL PEPTIDE SYNTHASE PES1 (EUROFUNG)-RELATED"/>
    <property type="match status" value="1"/>
</dbReference>
<evidence type="ECO:0000313" key="3">
    <source>
        <dbReference type="EMBL" id="CAE7182519.1"/>
    </source>
</evidence>
<gene>
    <name evidence="3" type="primary">fadD19</name>
    <name evidence="3" type="ORF">SPIL2461_LOCUS1138</name>
</gene>
<dbReference type="Pfam" id="PF00501">
    <property type="entry name" value="AMP-binding"/>
    <property type="match status" value="1"/>
</dbReference>
<feature type="domain" description="AMP-binding enzyme C-terminal" evidence="2">
    <location>
        <begin position="447"/>
        <end position="522"/>
    </location>
</feature>